<proteinExistence type="predicted"/>
<dbReference type="SUPFAM" id="SSF52540">
    <property type="entry name" value="P-loop containing nucleoside triphosphate hydrolases"/>
    <property type="match status" value="1"/>
</dbReference>
<sequence length="182" mass="20864">MFVRLIIRGYRETNTDENRYRRYYLSLRTSYRSDMSSHADHPGSDVDRHRRPNTLDDVEWPSHASFVAVVGTPTDRDALRTLARSLGAARTVRVIDAVENDETPREARIRYADARRRGRLVVATDRPSAVDDADRIYVVADGGVVETGTHAELVRLRDAYARLYGDQFGQDWHRETEDVADE</sequence>
<dbReference type="EMBL" id="FOYS01000001">
    <property type="protein sequence ID" value="SFR33205.1"/>
    <property type="molecule type" value="Genomic_DNA"/>
</dbReference>
<dbReference type="Proteomes" id="UP000243250">
    <property type="component" value="Unassembled WGS sequence"/>
</dbReference>
<feature type="compositionally biased region" description="Basic and acidic residues" evidence="1">
    <location>
        <begin position="35"/>
        <end position="48"/>
    </location>
</feature>
<evidence type="ECO:0000256" key="1">
    <source>
        <dbReference type="SAM" id="MobiDB-lite"/>
    </source>
</evidence>
<dbReference type="InterPro" id="IPR027417">
    <property type="entry name" value="P-loop_NTPase"/>
</dbReference>
<evidence type="ECO:0000313" key="3">
    <source>
        <dbReference type="Proteomes" id="UP000243250"/>
    </source>
</evidence>
<dbReference type="AlphaFoldDB" id="A0A1I6FTD4"/>
<dbReference type="STRING" id="555875.SAMN04488124_0260"/>
<feature type="region of interest" description="Disordered" evidence="1">
    <location>
        <begin position="34"/>
        <end position="54"/>
    </location>
</feature>
<name>A0A1I6FTD4_9EURY</name>
<accession>A0A1I6FTD4</accession>
<evidence type="ECO:0000313" key="2">
    <source>
        <dbReference type="EMBL" id="SFR33205.1"/>
    </source>
</evidence>
<organism evidence="2 3">
    <name type="scientific">Halogeometricum limi</name>
    <dbReference type="NCBI Taxonomy" id="555875"/>
    <lineage>
        <taxon>Archaea</taxon>
        <taxon>Methanobacteriati</taxon>
        <taxon>Methanobacteriota</taxon>
        <taxon>Stenosarchaea group</taxon>
        <taxon>Halobacteria</taxon>
        <taxon>Halobacteriales</taxon>
        <taxon>Haloferacaceae</taxon>
        <taxon>Halogeometricum</taxon>
    </lineage>
</organism>
<dbReference type="Gene3D" id="3.40.50.300">
    <property type="entry name" value="P-loop containing nucleotide triphosphate hydrolases"/>
    <property type="match status" value="1"/>
</dbReference>
<reference evidence="3" key="1">
    <citation type="submission" date="2016-10" db="EMBL/GenBank/DDBJ databases">
        <authorList>
            <person name="Varghese N."/>
            <person name="Submissions S."/>
        </authorList>
    </citation>
    <scope>NUCLEOTIDE SEQUENCE [LARGE SCALE GENOMIC DNA]</scope>
    <source>
        <strain evidence="3">CGMCC 1.8711</strain>
    </source>
</reference>
<keyword evidence="3" id="KW-1185">Reference proteome</keyword>
<gene>
    <name evidence="2" type="ORF">SAMN04488124_0260</name>
</gene>
<protein>
    <submittedName>
        <fullName evidence="2">Uncharacterized protein</fullName>
    </submittedName>
</protein>